<dbReference type="PRINTS" id="PR00420">
    <property type="entry name" value="RNGMNOXGNASE"/>
</dbReference>
<proteinExistence type="predicted"/>
<dbReference type="InterPro" id="IPR036188">
    <property type="entry name" value="FAD/NAD-bd_sf"/>
</dbReference>
<dbReference type="Pfam" id="PF01494">
    <property type="entry name" value="FAD_binding_3"/>
    <property type="match status" value="1"/>
</dbReference>
<sequence length="396" mass="43286">MRYKAVVVGLGPAGAAALKRLSELGVRAVGFDRRPQPERPAVCGEFLPEPEAISFISRKPSVAKAFSYVAMARRRNSVSRVVLEFAGGRVYNLPIPGFTISRAELVEKLVGEAEHYTGEDVVSVKKVGSEYVVRTRKGREVSADYVIACDGYPSTVRKLVDREILLPENDVAVAANAKFHTPEMPKNIVYMLASPETPGGYAWIIPFEKDVSNVGVGVRLSSLREGGGSLKKFFSLFVNLNVHGYLSNVKQIEEMRARWVPVSGFYAEPAMERVLFAGDSLGAVNPINGGGIFPAMALGILAAEAVWLEAPGAYSERAWSEIGSILDIGKQYRKLVDALYANWSAVVKLSYLIPTSLMVKILKGEKTGLYRALSLLGTSRRTKHLRREAPASRKLP</sequence>
<comment type="caution">
    <text evidence="2">The sequence shown here is derived from an EMBL/GenBank/DDBJ whole genome shotgun (WGS) entry which is preliminary data.</text>
</comment>
<dbReference type="SUPFAM" id="SSF51905">
    <property type="entry name" value="FAD/NAD(P)-binding domain"/>
    <property type="match status" value="1"/>
</dbReference>
<dbReference type="EMBL" id="DTBQ01000070">
    <property type="protein sequence ID" value="HGM46612.1"/>
    <property type="molecule type" value="Genomic_DNA"/>
</dbReference>
<dbReference type="AlphaFoldDB" id="A0A7C4D326"/>
<evidence type="ECO:0000313" key="2">
    <source>
        <dbReference type="EMBL" id="HGM46612.1"/>
    </source>
</evidence>
<evidence type="ECO:0000259" key="1">
    <source>
        <dbReference type="Pfam" id="PF01494"/>
    </source>
</evidence>
<protein>
    <submittedName>
        <fullName evidence="2">NAD(P)/FAD-dependent oxidoreductase</fullName>
    </submittedName>
</protein>
<dbReference type="GO" id="GO:0071949">
    <property type="term" value="F:FAD binding"/>
    <property type="evidence" value="ECO:0007669"/>
    <property type="project" value="InterPro"/>
</dbReference>
<reference evidence="2" key="1">
    <citation type="journal article" date="2020" name="mSystems">
        <title>Genome- and Community-Level Interaction Insights into Carbon Utilization and Element Cycling Functions of Hydrothermarchaeota in Hydrothermal Sediment.</title>
        <authorList>
            <person name="Zhou Z."/>
            <person name="Liu Y."/>
            <person name="Xu W."/>
            <person name="Pan J."/>
            <person name="Luo Z.H."/>
            <person name="Li M."/>
        </authorList>
    </citation>
    <scope>NUCLEOTIDE SEQUENCE</scope>
    <source>
        <strain evidence="2">SpSt-649</strain>
    </source>
</reference>
<dbReference type="PANTHER" id="PTHR42685">
    <property type="entry name" value="GERANYLGERANYL DIPHOSPHATE REDUCTASE"/>
    <property type="match status" value="1"/>
</dbReference>
<dbReference type="Gene3D" id="3.50.50.60">
    <property type="entry name" value="FAD/NAD(P)-binding domain"/>
    <property type="match status" value="1"/>
</dbReference>
<dbReference type="InterPro" id="IPR002938">
    <property type="entry name" value="FAD-bd"/>
</dbReference>
<feature type="domain" description="FAD-binding" evidence="1">
    <location>
        <begin position="116"/>
        <end position="292"/>
    </location>
</feature>
<gene>
    <name evidence="2" type="ORF">ENU21_02505</name>
</gene>
<accession>A0A7C4D326</accession>
<name>A0A7C4D326_THEPE</name>
<dbReference type="InterPro" id="IPR050407">
    <property type="entry name" value="Geranylgeranyl_reductase"/>
</dbReference>
<dbReference type="PANTHER" id="PTHR42685:SF21">
    <property type="entry name" value="DEHYDROGENASE (FLAVOPROTEIN)-LIKE PROTEIN"/>
    <property type="match status" value="1"/>
</dbReference>
<organism evidence="2">
    <name type="scientific">Thermofilum pendens</name>
    <dbReference type="NCBI Taxonomy" id="2269"/>
    <lineage>
        <taxon>Archaea</taxon>
        <taxon>Thermoproteota</taxon>
        <taxon>Thermoprotei</taxon>
        <taxon>Thermofilales</taxon>
        <taxon>Thermofilaceae</taxon>
        <taxon>Thermofilum</taxon>
    </lineage>
</organism>